<dbReference type="PANTHER" id="PTHR11118:SF1">
    <property type="entry name" value="RNA-SPLICING LIGASE RTCB HOMOLOG"/>
    <property type="match status" value="1"/>
</dbReference>
<dbReference type="EMBL" id="JAHSTS010000003">
    <property type="protein sequence ID" value="MBV4461656.1"/>
    <property type="molecule type" value="Genomic_DNA"/>
</dbReference>
<accession>A0ABS6PMF8</accession>
<dbReference type="RefSeq" id="WP_217894757.1">
    <property type="nucleotide sequence ID" value="NZ_JAHSTS010000003.1"/>
</dbReference>
<dbReference type="Pfam" id="PF01139">
    <property type="entry name" value="RtcB"/>
    <property type="match status" value="2"/>
</dbReference>
<evidence type="ECO:0000313" key="1">
    <source>
        <dbReference type="EMBL" id="MBV4461656.1"/>
    </source>
</evidence>
<evidence type="ECO:0000313" key="2">
    <source>
        <dbReference type="Proteomes" id="UP000765224"/>
    </source>
</evidence>
<dbReference type="InterPro" id="IPR001233">
    <property type="entry name" value="RtcB"/>
</dbReference>
<keyword evidence="2" id="KW-1185">Reference proteome</keyword>
<gene>
    <name evidence="1" type="ORF">KVG96_27150</name>
</gene>
<dbReference type="GO" id="GO:0016874">
    <property type="term" value="F:ligase activity"/>
    <property type="evidence" value="ECO:0007669"/>
    <property type="project" value="UniProtKB-KW"/>
</dbReference>
<dbReference type="NCBIfam" id="TIGR03073">
    <property type="entry name" value="release_rtcB"/>
    <property type="match status" value="1"/>
</dbReference>
<organism evidence="1 2">
    <name type="scientific">Pseudomonas ekonensis</name>
    <dbReference type="NCBI Taxonomy" id="2842353"/>
    <lineage>
        <taxon>Bacteria</taxon>
        <taxon>Pseudomonadati</taxon>
        <taxon>Pseudomonadota</taxon>
        <taxon>Gammaproteobacteria</taxon>
        <taxon>Pseudomonadales</taxon>
        <taxon>Pseudomonadaceae</taxon>
        <taxon>Pseudomonas</taxon>
    </lineage>
</organism>
<dbReference type="NCBIfam" id="NF007153">
    <property type="entry name" value="PRK09588.1"/>
    <property type="match status" value="1"/>
</dbReference>
<comment type="caution">
    <text evidence="1">The sequence shown here is derived from an EMBL/GenBank/DDBJ whole genome shotgun (WGS) entry which is preliminary data.</text>
</comment>
<reference evidence="1 2" key="1">
    <citation type="submission" date="2021-06" db="EMBL/GenBank/DDBJ databases">
        <title>Updating the genus Pseudomonas: Description of 43 new species and partition of the Pseudomonas putida group.</title>
        <authorList>
            <person name="Girard L."/>
            <person name="Lood C."/>
            <person name="Vandamme P."/>
            <person name="Rokni-Zadeh H."/>
            <person name="Van Noort V."/>
            <person name="Hofte M."/>
            <person name="Lavigne R."/>
            <person name="De Mot R."/>
        </authorList>
    </citation>
    <scope>NUCLEOTIDE SEQUENCE [LARGE SCALE GENOMIC DNA]</scope>
    <source>
        <strain evidence="1 2">COR58</strain>
    </source>
</reference>
<dbReference type="InterPro" id="IPR017510">
    <property type="entry name" value="RtcB2"/>
</dbReference>
<protein>
    <submittedName>
        <fullName evidence="1">RNA ligase RtcB family protein</fullName>
    </submittedName>
</protein>
<proteinExistence type="predicted"/>
<name>A0ABS6PMF8_9PSED</name>
<keyword evidence="1" id="KW-0436">Ligase</keyword>
<dbReference type="PANTHER" id="PTHR11118">
    <property type="entry name" value="RNA-SPLICING LIGASE RTCB HOMOLOG"/>
    <property type="match status" value="1"/>
</dbReference>
<dbReference type="Proteomes" id="UP000765224">
    <property type="component" value="Unassembled WGS sequence"/>
</dbReference>
<sequence length="378" mass="40918">MGTCIRNLSDGAVLVAADDTWIEGKAIQQLETTARLGGMHRVAGMPDLHPGRGYPVGAAFFSVGRLYPTLVGNDIGCGMALWRTDIPTAKLHLDKLEKRLGNLDLPLDETWQEAVASFGLPATGHERSLGTIGGGNHFAELQQLDEGYDDAALAALGIERKHLLLLVHSGSRGLGEAILREQVDLFGHHGLEAGSEASTHYLSRHNGALRFAEANRQLIARRMLDRLRADGDVLLDINHNLVSPAQVDGLDGWLHRKGATPSDQGAVVIPGSRGDYSYLVQPIADERSLLSLAHGAGRKWMRSECKDRLASRYSVEQLSRTALGSRVICADRALIYEEAPEAYKAIDSVVGALREAGLVRVLARLKPVLTYKTRGGCC</sequence>